<dbReference type="Proteomes" id="UP001596461">
    <property type="component" value="Unassembled WGS sequence"/>
</dbReference>
<proteinExistence type="predicted"/>
<feature type="transmembrane region" description="Helical" evidence="1">
    <location>
        <begin position="109"/>
        <end position="130"/>
    </location>
</feature>
<dbReference type="GeneID" id="81125705"/>
<gene>
    <name evidence="2" type="ORF">ACFQL9_05270</name>
</gene>
<evidence type="ECO:0000313" key="3">
    <source>
        <dbReference type="Proteomes" id="UP001596461"/>
    </source>
</evidence>
<organism evidence="2 3">
    <name type="scientific">Halobaculum lipolyticum</name>
    <dbReference type="NCBI Taxonomy" id="3032001"/>
    <lineage>
        <taxon>Archaea</taxon>
        <taxon>Methanobacteriati</taxon>
        <taxon>Methanobacteriota</taxon>
        <taxon>Stenosarchaea group</taxon>
        <taxon>Halobacteria</taxon>
        <taxon>Halobacteriales</taxon>
        <taxon>Haloferacaceae</taxon>
        <taxon>Halobaculum</taxon>
    </lineage>
</organism>
<keyword evidence="1" id="KW-0812">Transmembrane</keyword>
<feature type="transmembrane region" description="Helical" evidence="1">
    <location>
        <begin position="178"/>
        <end position="198"/>
    </location>
</feature>
<reference evidence="2 3" key="1">
    <citation type="journal article" date="2019" name="Int. J. Syst. Evol. Microbiol.">
        <title>The Global Catalogue of Microorganisms (GCM) 10K type strain sequencing project: providing services to taxonomists for standard genome sequencing and annotation.</title>
        <authorList>
            <consortium name="The Broad Institute Genomics Platform"/>
            <consortium name="The Broad Institute Genome Sequencing Center for Infectious Disease"/>
            <person name="Wu L."/>
            <person name="Ma J."/>
        </authorList>
    </citation>
    <scope>NUCLEOTIDE SEQUENCE [LARGE SCALE GENOMIC DNA]</scope>
    <source>
        <strain evidence="2 3">DT31</strain>
    </source>
</reference>
<name>A0ABD5W6Y3_9EURY</name>
<feature type="transmembrane region" description="Helical" evidence="1">
    <location>
        <begin position="40"/>
        <end position="61"/>
    </location>
</feature>
<evidence type="ECO:0000256" key="1">
    <source>
        <dbReference type="SAM" id="Phobius"/>
    </source>
</evidence>
<dbReference type="AlphaFoldDB" id="A0ABD5W6Y3"/>
<comment type="caution">
    <text evidence="2">The sequence shown here is derived from an EMBL/GenBank/DDBJ whole genome shotgun (WGS) entry which is preliminary data.</text>
</comment>
<keyword evidence="1" id="KW-1133">Transmembrane helix</keyword>
<protein>
    <submittedName>
        <fullName evidence="2">Uncharacterized protein</fullName>
    </submittedName>
</protein>
<dbReference type="EMBL" id="JBHTAH010000003">
    <property type="protein sequence ID" value="MFC7069047.1"/>
    <property type="molecule type" value="Genomic_DNA"/>
</dbReference>
<accession>A0ABD5W6Y3</accession>
<dbReference type="RefSeq" id="WP_284030852.1">
    <property type="nucleotide sequence ID" value="NZ_CP126154.1"/>
</dbReference>
<feature type="transmembrane region" description="Helical" evidence="1">
    <location>
        <begin position="142"/>
        <end position="166"/>
    </location>
</feature>
<evidence type="ECO:0000313" key="2">
    <source>
        <dbReference type="EMBL" id="MFC7069047.1"/>
    </source>
</evidence>
<keyword evidence="3" id="KW-1185">Reference proteome</keyword>
<keyword evidence="1" id="KW-0472">Membrane</keyword>
<sequence>MSPGSEPAADRRSAAATAATALTRTRRALAAALTDRVATGVLLASAVGYVAVSLVAVGDLGRSSAPVVAEEGAVAVTVVAAPVGRALVGEAVALATVGPVELLVTPATLLATAGLGALVGANLALSALAWRTPAACTVSPASGLAAGLPALLSGTACCGPAVFLLLGLQATGVALTAIAWLRPVAALLLAASLVWAAWRLDVRRSTAGGRR</sequence>